<feature type="compositionally biased region" description="Basic and acidic residues" evidence="7">
    <location>
        <begin position="9"/>
        <end position="18"/>
    </location>
</feature>
<keyword evidence="6" id="KW-0175">Coiled coil</keyword>
<feature type="binding site" evidence="5">
    <location>
        <position position="70"/>
    </location>
    <ligand>
        <name>ATP</name>
        <dbReference type="ChEBI" id="CHEBI:30616"/>
    </ligand>
</feature>
<dbReference type="SMART" id="SM00220">
    <property type="entry name" value="S_TKc"/>
    <property type="match status" value="1"/>
</dbReference>
<protein>
    <recommendedName>
        <fullName evidence="8">Protein kinase domain-containing protein</fullName>
    </recommendedName>
</protein>
<dbReference type="CDD" id="cd14014">
    <property type="entry name" value="STKc_PknB_like"/>
    <property type="match status" value="1"/>
</dbReference>
<keyword evidence="3" id="KW-0418">Kinase</keyword>
<accession>A0A0K1EAG4</accession>
<keyword evidence="4 5" id="KW-0067">ATP-binding</keyword>
<proteinExistence type="predicted"/>
<dbReference type="EMBL" id="CP012159">
    <property type="protein sequence ID" value="AKT37865.1"/>
    <property type="molecule type" value="Genomic_DNA"/>
</dbReference>
<evidence type="ECO:0000256" key="5">
    <source>
        <dbReference type="PROSITE-ProRule" id="PRU10141"/>
    </source>
</evidence>
<dbReference type="SUPFAM" id="SSF56112">
    <property type="entry name" value="Protein kinase-like (PK-like)"/>
    <property type="match status" value="1"/>
</dbReference>
<dbReference type="PROSITE" id="PS00107">
    <property type="entry name" value="PROTEIN_KINASE_ATP"/>
    <property type="match status" value="1"/>
</dbReference>
<evidence type="ECO:0000259" key="8">
    <source>
        <dbReference type="PROSITE" id="PS50011"/>
    </source>
</evidence>
<dbReference type="InterPro" id="IPR011009">
    <property type="entry name" value="Kinase-like_dom_sf"/>
</dbReference>
<dbReference type="Gene3D" id="1.10.510.10">
    <property type="entry name" value="Transferase(Phosphotransferase) domain 1"/>
    <property type="match status" value="1"/>
</dbReference>
<evidence type="ECO:0000256" key="4">
    <source>
        <dbReference type="ARBA" id="ARBA00022840"/>
    </source>
</evidence>
<dbReference type="PANTHER" id="PTHR43289">
    <property type="entry name" value="MITOGEN-ACTIVATED PROTEIN KINASE KINASE KINASE 20-RELATED"/>
    <property type="match status" value="1"/>
</dbReference>
<keyword evidence="2 5" id="KW-0547">Nucleotide-binding</keyword>
<reference evidence="9 10" key="1">
    <citation type="submission" date="2015-07" db="EMBL/GenBank/DDBJ databases">
        <title>Genome analysis of myxobacterium Chondromyces crocatus Cm c5 reveals a high potential for natural compound synthesis and the genetic basis for the loss of fruiting body formation.</title>
        <authorList>
            <person name="Zaburannyi N."/>
            <person name="Bunk B."/>
            <person name="Maier J."/>
            <person name="Overmann J."/>
            <person name="Mueller R."/>
        </authorList>
    </citation>
    <scope>NUCLEOTIDE SEQUENCE [LARGE SCALE GENOMIC DNA]</scope>
    <source>
        <strain evidence="9 10">Cm c5</strain>
    </source>
</reference>
<sequence length="591" mass="65664">MVLAGALGRTREAMEQRAIRPAGPKASNVDPMIGKVVAGRYRLEARVGEGGMGVVYRARHVLIERVVALKLIRPDLRGETHLRAWMLREARAANRVDHAHIIDIHDIGETEEGELYLVMEFLVGTPLSAELARGPTPIARAVDILEQMCAALARAHDLGVVHRDLKSDNILLTQRGGRKDFVKILDFGLAAIARDPRLAPKGAVFGTPEYMSPEQARGEEAGPQSDLYALGVLFFEMLTGQLPFRSNDRDTLLEMQRTHPPPRPRSIRPDAHAQGELICLRLLEKDVRKRYRDAHHLQEELKALQRSLPTQAWEIEGGDAMAMPPPPPPPPQSPAVIEWASRAALFARMVSRAYPSGQTPPDVQGALTQMWDLAKRANGLEGEVASLTRKVDALERRGRALRAEIGRKVEELAHEESRVMREAAADAEDVEKVRGELAIAEKQALSARQIAEAAARQGTHEPLVYERAGAAGAIAQAKREQLGRYEQKKNMREATARDLRRQIEELRAQLARYAEALEEDLAQGRERVAVRTREGVHFERSFTEVSNILLGHLRNRPECRDLVNELLASSNSSPHGDVPPEQRLSGRLNPS</sequence>
<dbReference type="AlphaFoldDB" id="A0A0K1EAG4"/>
<dbReference type="KEGG" id="ccro:CMC5_020080"/>
<feature type="region of interest" description="Disordered" evidence="7">
    <location>
        <begin position="568"/>
        <end position="591"/>
    </location>
</feature>
<dbReference type="PANTHER" id="PTHR43289:SF6">
    <property type="entry name" value="SERINE_THREONINE-PROTEIN KINASE NEKL-3"/>
    <property type="match status" value="1"/>
</dbReference>
<feature type="region of interest" description="Disordered" evidence="7">
    <location>
        <begin position="1"/>
        <end position="25"/>
    </location>
</feature>
<dbReference type="PROSITE" id="PS00108">
    <property type="entry name" value="PROTEIN_KINASE_ST"/>
    <property type="match status" value="1"/>
</dbReference>
<dbReference type="InterPro" id="IPR017441">
    <property type="entry name" value="Protein_kinase_ATP_BS"/>
</dbReference>
<keyword evidence="1" id="KW-0808">Transferase</keyword>
<dbReference type="Pfam" id="PF00069">
    <property type="entry name" value="Pkinase"/>
    <property type="match status" value="1"/>
</dbReference>
<dbReference type="Proteomes" id="UP000067626">
    <property type="component" value="Chromosome"/>
</dbReference>
<evidence type="ECO:0000256" key="7">
    <source>
        <dbReference type="SAM" id="MobiDB-lite"/>
    </source>
</evidence>
<evidence type="ECO:0000256" key="2">
    <source>
        <dbReference type="ARBA" id="ARBA00022741"/>
    </source>
</evidence>
<evidence type="ECO:0000313" key="10">
    <source>
        <dbReference type="Proteomes" id="UP000067626"/>
    </source>
</evidence>
<dbReference type="Gene3D" id="3.30.200.20">
    <property type="entry name" value="Phosphorylase Kinase, domain 1"/>
    <property type="match status" value="1"/>
</dbReference>
<feature type="coiled-coil region" evidence="6">
    <location>
        <begin position="377"/>
        <end position="404"/>
    </location>
</feature>
<name>A0A0K1EAG4_CHOCO</name>
<feature type="domain" description="Protein kinase" evidence="8">
    <location>
        <begin position="41"/>
        <end position="304"/>
    </location>
</feature>
<dbReference type="InterPro" id="IPR000719">
    <property type="entry name" value="Prot_kinase_dom"/>
</dbReference>
<evidence type="ECO:0000256" key="6">
    <source>
        <dbReference type="SAM" id="Coils"/>
    </source>
</evidence>
<dbReference type="PROSITE" id="PS50011">
    <property type="entry name" value="PROTEIN_KINASE_DOM"/>
    <property type="match status" value="1"/>
</dbReference>
<evidence type="ECO:0000256" key="3">
    <source>
        <dbReference type="ARBA" id="ARBA00022777"/>
    </source>
</evidence>
<evidence type="ECO:0000313" key="9">
    <source>
        <dbReference type="EMBL" id="AKT37865.1"/>
    </source>
</evidence>
<organism evidence="9 10">
    <name type="scientific">Chondromyces crocatus</name>
    <dbReference type="NCBI Taxonomy" id="52"/>
    <lineage>
        <taxon>Bacteria</taxon>
        <taxon>Pseudomonadati</taxon>
        <taxon>Myxococcota</taxon>
        <taxon>Polyangia</taxon>
        <taxon>Polyangiales</taxon>
        <taxon>Polyangiaceae</taxon>
        <taxon>Chondromyces</taxon>
    </lineage>
</organism>
<dbReference type="OrthoDB" id="5480511at2"/>
<dbReference type="GO" id="GO:0005524">
    <property type="term" value="F:ATP binding"/>
    <property type="evidence" value="ECO:0007669"/>
    <property type="project" value="UniProtKB-UniRule"/>
</dbReference>
<feature type="coiled-coil region" evidence="6">
    <location>
        <begin position="489"/>
        <end position="527"/>
    </location>
</feature>
<keyword evidence="10" id="KW-1185">Reference proteome</keyword>
<dbReference type="STRING" id="52.CMC5_020080"/>
<gene>
    <name evidence="9" type="ORF">CMC5_020080</name>
</gene>
<dbReference type="InterPro" id="IPR008271">
    <property type="entry name" value="Ser/Thr_kinase_AS"/>
</dbReference>
<dbReference type="GO" id="GO:0004674">
    <property type="term" value="F:protein serine/threonine kinase activity"/>
    <property type="evidence" value="ECO:0007669"/>
    <property type="project" value="TreeGrafter"/>
</dbReference>
<evidence type="ECO:0000256" key="1">
    <source>
        <dbReference type="ARBA" id="ARBA00022679"/>
    </source>
</evidence>